<keyword evidence="7 10" id="KW-1133">Transmembrane helix</keyword>
<feature type="transmembrane region" description="Helical" evidence="10">
    <location>
        <begin position="38"/>
        <end position="59"/>
    </location>
</feature>
<evidence type="ECO:0000256" key="6">
    <source>
        <dbReference type="ARBA" id="ARBA00022840"/>
    </source>
</evidence>
<dbReference type="PROSITE" id="PS50901">
    <property type="entry name" value="FTSK"/>
    <property type="match status" value="3"/>
</dbReference>
<feature type="binding site" evidence="9">
    <location>
        <begin position="838"/>
        <end position="845"/>
    </location>
    <ligand>
        <name>ATP</name>
        <dbReference type="ChEBI" id="CHEBI:30616"/>
    </ligand>
</feature>
<feature type="domain" description="FtsK" evidence="11">
    <location>
        <begin position="1122"/>
        <end position="1307"/>
    </location>
</feature>
<evidence type="ECO:0000256" key="10">
    <source>
        <dbReference type="SAM" id="Phobius"/>
    </source>
</evidence>
<proteinExistence type="predicted"/>
<feature type="domain" description="FtsK" evidence="11">
    <location>
        <begin position="819"/>
        <end position="1022"/>
    </location>
</feature>
<evidence type="ECO:0000256" key="3">
    <source>
        <dbReference type="ARBA" id="ARBA00022692"/>
    </source>
</evidence>
<evidence type="ECO:0000313" key="13">
    <source>
        <dbReference type="Proteomes" id="UP001206639"/>
    </source>
</evidence>
<keyword evidence="8 10" id="KW-0472">Membrane</keyword>
<comment type="caution">
    <text evidence="12">The sequence shown here is derived from an EMBL/GenBank/DDBJ whole genome shotgun (WGS) entry which is preliminary data.</text>
</comment>
<dbReference type="Gene3D" id="3.40.50.300">
    <property type="entry name" value="P-loop containing nucleotide triphosphate hydrolases"/>
    <property type="match status" value="4"/>
</dbReference>
<feature type="domain" description="FtsK" evidence="11">
    <location>
        <begin position="462"/>
        <end position="662"/>
    </location>
</feature>
<evidence type="ECO:0000256" key="4">
    <source>
        <dbReference type="ARBA" id="ARBA00022737"/>
    </source>
</evidence>
<keyword evidence="3 10" id="KW-0812">Transmembrane</keyword>
<keyword evidence="5 9" id="KW-0547">Nucleotide-binding</keyword>
<comment type="subcellular location">
    <subcellularLocation>
        <location evidence="1">Cell membrane</location>
        <topology evidence="1">Multi-pass membrane protein</topology>
    </subcellularLocation>
</comment>
<sequence length="1341" mass="145284">MSTQGFVRRLRVVPPRMPGGEVNLAPPPEVPRAIPGNLLIRLMPFVMVVAVIGMIALMITVGGRDLARNPMFLIFPMMMVMSMVGMFMGGGARTGKAAAELNEERKDYFSYLANLREDADTTGAEQRTALEWSHPDPRALADVVGTRRMWERRPTDTDYCHVRVGIGTHRLATRLMAPETGPPEDLEPVSTVALRRFVKAHSVVHALPTAVSLRAFPTITFEGERKLAQQLVRSMVLELCTFHGPDHVQVAVVTANPDGETWSWIKWLPHAQHTTARDGMGPMRLLFPTLDLMEHSLTADLAERGRFTRGAQPTQGLKQLVVVLDDGFVTGDERLITDAGMDSVTLLDLNGPRDGTTARRSLQLVVDGDDVAARTAAGVERFATPDTITLAEAETTARRIGRFRPANAAHIVSLESDSRAVDPGLMALLKIPDAAEVVPETVWRPRSPRERLRVPIGVTPNGQPLELDIKEAAEGGMGPHGLCIGATGSGKSEFLRTLVLSLVASHSPEALNLILVDFKGGATFLGFEGLAHVAAIITNLEDELTLVDRMRDALAGEMNRRQELLRSAGNFAKVSEYERARANGADLEPLPALFIIVDEFSELLSQKPDFAELFVMIGRLGRSLHMHLLLASQRLEEGKLRGLDSHLSYRIGLKTFSAGESRSVLGVPDAYHLPSVPGSAFLKCDASEPTRFNTSYVSGEYVKPRALVRTGRVSDLGALAPKLFTATPVKKDAAPVAPVEPLVRAVEPTPSPTKATLLDVLVGRLQGHGRPAHEVWLPPLDESPAVNELLPDTDWSSPRNINGALSMPIGVVDRPYDQRRDLLMVDLSGAQGNVAVVGGPQSGKSTALRSLILAAAATHTPEQLQFYCLDFGGGTLASLAKLPHVGGVAGRMDSDAIRRTVAEVAGVVRAREQLFRDLGIESMRDFRQRKARLATLPQAEAARDPLSRDNFGDVVLVVDGWASIRSEFESLDPVLQSLAIQGLSYGVHLAVSASRWMEIRPAVKDMLGTRIELRLGDPIDSEVGRRSAELVPIGRPGRGINPEKLHILVALPRLDSSSDVEDLPAGVAGAVEAMRAHYGEREAPRVRMLPHDVDRQAVIRAARNAGQLSKSRIAIGINEDELAPVVVDFDAQPHMVAFADTECGKTGLLRNIAAGVMENAGPAEAKLILVDFRRSMLGVIDEDYLGGYATAPQSCAELMTALAGALKDRLPPNDITQQQLKERSWWSGPDLFVMIDDYDLIPGGSLNHPLAPLVEYLPQARDIGLRVIVTRRSGGAGRAMMDPIIGRLKDLSCNGLVMSGSREEGALFGGYKATAMPPGRGMLISRTMKGGVVQLSRMPDL</sequence>
<evidence type="ECO:0000256" key="1">
    <source>
        <dbReference type="ARBA" id="ARBA00004651"/>
    </source>
</evidence>
<evidence type="ECO:0000256" key="7">
    <source>
        <dbReference type="ARBA" id="ARBA00022989"/>
    </source>
</evidence>
<dbReference type="NCBIfam" id="TIGR03924">
    <property type="entry name" value="T7SS_EccC_a"/>
    <property type="match status" value="1"/>
</dbReference>
<name>A0ABT2MBP2_9MYCO</name>
<feature type="binding site" evidence="9">
    <location>
        <begin position="1139"/>
        <end position="1146"/>
    </location>
    <ligand>
        <name>ATP</name>
        <dbReference type="ChEBI" id="CHEBI:30616"/>
    </ligand>
</feature>
<dbReference type="RefSeq" id="WP_260993718.1">
    <property type="nucleotide sequence ID" value="NZ_JAODWD010000003.1"/>
</dbReference>
<keyword evidence="13" id="KW-1185">Reference proteome</keyword>
<evidence type="ECO:0000313" key="12">
    <source>
        <dbReference type="EMBL" id="MCT7659688.1"/>
    </source>
</evidence>
<keyword evidence="4" id="KW-0677">Repeat</keyword>
<dbReference type="SUPFAM" id="SSF52540">
    <property type="entry name" value="P-loop containing nucleoside triphosphate hydrolases"/>
    <property type="match status" value="3"/>
</dbReference>
<evidence type="ECO:0000256" key="9">
    <source>
        <dbReference type="PROSITE-ProRule" id="PRU00289"/>
    </source>
</evidence>
<dbReference type="InterPro" id="IPR003593">
    <property type="entry name" value="AAA+_ATPase"/>
</dbReference>
<evidence type="ECO:0000256" key="8">
    <source>
        <dbReference type="ARBA" id="ARBA00023136"/>
    </source>
</evidence>
<dbReference type="InterPro" id="IPR023837">
    <property type="entry name" value="EccCb-like_Actinobacteria"/>
</dbReference>
<dbReference type="Pfam" id="PF01580">
    <property type="entry name" value="FtsK_SpoIIIE"/>
    <property type="match status" value="2"/>
</dbReference>
<dbReference type="InterPro" id="IPR002543">
    <property type="entry name" value="FtsK_dom"/>
</dbReference>
<dbReference type="PANTHER" id="PTHR22683">
    <property type="entry name" value="SPORULATION PROTEIN RELATED"/>
    <property type="match status" value="1"/>
</dbReference>
<dbReference type="PANTHER" id="PTHR22683:SF1">
    <property type="entry name" value="TYPE VII SECRETION SYSTEM PROTEIN ESSC"/>
    <property type="match status" value="1"/>
</dbReference>
<dbReference type="Proteomes" id="UP001206639">
    <property type="component" value="Unassembled WGS sequence"/>
</dbReference>
<protein>
    <submittedName>
        <fullName evidence="12">Type VII secretion protein EccCa</fullName>
    </submittedName>
</protein>
<feature type="transmembrane region" description="Helical" evidence="10">
    <location>
        <begin position="71"/>
        <end position="92"/>
    </location>
</feature>
<gene>
    <name evidence="12" type="primary">eccCa</name>
    <name evidence="12" type="ORF">N4S67_14790</name>
</gene>
<organism evidence="12 13">
    <name type="scientific">Mycobacterium deserti</name>
    <dbReference type="NCBI Taxonomy" id="2978347"/>
    <lineage>
        <taxon>Bacteria</taxon>
        <taxon>Bacillati</taxon>
        <taxon>Actinomycetota</taxon>
        <taxon>Actinomycetes</taxon>
        <taxon>Mycobacteriales</taxon>
        <taxon>Mycobacteriaceae</taxon>
        <taxon>Mycobacterium</taxon>
    </lineage>
</organism>
<dbReference type="InterPro" id="IPR023836">
    <property type="entry name" value="EccCa-like_Actinobacteria"/>
</dbReference>
<evidence type="ECO:0000256" key="5">
    <source>
        <dbReference type="ARBA" id="ARBA00022741"/>
    </source>
</evidence>
<evidence type="ECO:0000256" key="2">
    <source>
        <dbReference type="ARBA" id="ARBA00022475"/>
    </source>
</evidence>
<reference evidence="13" key="1">
    <citation type="submission" date="2023-07" db="EMBL/GenBank/DDBJ databases">
        <authorList>
            <person name="Deng Y."/>
            <person name="Zhang Y.-Q."/>
        </authorList>
    </citation>
    <scope>NUCLEOTIDE SEQUENCE [LARGE SCALE GENOMIC DNA]</scope>
    <source>
        <strain evidence="13">CPCC 205710</strain>
    </source>
</reference>
<evidence type="ECO:0000259" key="11">
    <source>
        <dbReference type="PROSITE" id="PS50901"/>
    </source>
</evidence>
<keyword evidence="2" id="KW-1003">Cell membrane</keyword>
<keyword evidence="6 9" id="KW-0067">ATP-binding</keyword>
<dbReference type="SMART" id="SM00382">
    <property type="entry name" value="AAA"/>
    <property type="match status" value="2"/>
</dbReference>
<dbReference type="InterPro" id="IPR027417">
    <property type="entry name" value="P-loop_NTPase"/>
</dbReference>
<dbReference type="NCBIfam" id="TIGR03925">
    <property type="entry name" value="T7SS_EccC_b"/>
    <property type="match status" value="1"/>
</dbReference>
<dbReference type="InterPro" id="IPR050206">
    <property type="entry name" value="FtsK/SpoIIIE/SftA"/>
</dbReference>
<accession>A0ABT2MBP2</accession>
<dbReference type="EMBL" id="JAODWD010000003">
    <property type="protein sequence ID" value="MCT7659688.1"/>
    <property type="molecule type" value="Genomic_DNA"/>
</dbReference>
<feature type="binding site" evidence="9">
    <location>
        <begin position="485"/>
        <end position="492"/>
    </location>
    <ligand>
        <name>ATP</name>
        <dbReference type="ChEBI" id="CHEBI:30616"/>
    </ligand>
</feature>